<dbReference type="GO" id="GO:0005886">
    <property type="term" value="C:plasma membrane"/>
    <property type="evidence" value="ECO:0007669"/>
    <property type="project" value="UniProtKB-SubCell"/>
</dbReference>
<evidence type="ECO:0000259" key="11">
    <source>
        <dbReference type="PROSITE" id="PS50109"/>
    </source>
</evidence>
<dbReference type="KEGG" id="ams:AMIS_58500"/>
<gene>
    <name evidence="12" type="ordered locus">AMIS_58500</name>
</gene>
<evidence type="ECO:0000256" key="3">
    <source>
        <dbReference type="ARBA" id="ARBA00012438"/>
    </source>
</evidence>
<evidence type="ECO:0000256" key="2">
    <source>
        <dbReference type="ARBA" id="ARBA00004651"/>
    </source>
</evidence>
<proteinExistence type="predicted"/>
<dbReference type="Proteomes" id="UP000007882">
    <property type="component" value="Chromosome"/>
</dbReference>
<organism evidence="12 13">
    <name type="scientific">Actinoplanes missouriensis (strain ATCC 14538 / DSM 43046 / CBS 188.64 / JCM 3121 / NBRC 102363 / NCIMB 12654 / NRRL B-3342 / UNCC 431)</name>
    <dbReference type="NCBI Taxonomy" id="512565"/>
    <lineage>
        <taxon>Bacteria</taxon>
        <taxon>Bacillati</taxon>
        <taxon>Actinomycetota</taxon>
        <taxon>Actinomycetes</taxon>
        <taxon>Micromonosporales</taxon>
        <taxon>Micromonosporaceae</taxon>
        <taxon>Actinoplanes</taxon>
    </lineage>
</organism>
<dbReference type="OrthoDB" id="9792686at2"/>
<evidence type="ECO:0000256" key="5">
    <source>
        <dbReference type="ARBA" id="ARBA00022553"/>
    </source>
</evidence>
<keyword evidence="7 12" id="KW-0418">Kinase</keyword>
<dbReference type="PATRIC" id="fig|512565.3.peg.5848"/>
<dbReference type="eggNOG" id="COG3290">
    <property type="taxonomic scope" value="Bacteria"/>
</dbReference>
<dbReference type="AlphaFoldDB" id="I0HDI3"/>
<comment type="subcellular location">
    <subcellularLocation>
        <location evidence="2">Cell membrane</location>
        <topology evidence="2">Multi-pass membrane protein</topology>
    </subcellularLocation>
</comment>
<keyword evidence="6" id="KW-0812">Transmembrane</keyword>
<accession>I0HDI3</accession>
<evidence type="ECO:0000256" key="10">
    <source>
        <dbReference type="ARBA" id="ARBA00023136"/>
    </source>
</evidence>
<dbReference type="PRINTS" id="PR00344">
    <property type="entry name" value="BCTRLSENSOR"/>
</dbReference>
<dbReference type="PANTHER" id="PTHR43547:SF10">
    <property type="entry name" value="SENSOR HISTIDINE KINASE DCUS"/>
    <property type="match status" value="1"/>
</dbReference>
<sequence>MVRRWSIARQLFALQVLVVTLLVAAGTTGAVLLAHRDARNAAIEEVTAVADTIALSPAVVDGLRSADPAAALQPWAEATRRATRTDFIVVMAPDRTRYTHPTASLIGRPFAGNIDEALRGGTVVEEFHGSLGDSVRTVVAVFEPGTRTVIGLVSVGITTAAINRSLLARLPAVATATGGALLLAAGGSWLLSRRLRRQTHGLGPAEMTRMYEYYDAVLHAVREGLIVVDRNGHVELINDEARRLLDFGGDLPAEIKSVMGEDEPVLAGDRILVVSRRETRFDGRVLGSVLTLRDHTELRALTGELDSVRGLTEALRAQAHEAANRLHTVLTMVELGRTGEAIALATAELALAQQLTDQVVGAVEEPALAALLLGKSAQAGERGVELTVDPASFLAGHVLPSRDLLTVVGNLVDNALEAVAGRDLPRRVSVLIRQEDGEVLVRVRDNGPGLRPGEAAEAFRRGWSTKPGEGRGVGLSLVRQITERYGGTYALESPAEGGAVLTVRLPVPS</sequence>
<evidence type="ECO:0000313" key="13">
    <source>
        <dbReference type="Proteomes" id="UP000007882"/>
    </source>
</evidence>
<keyword evidence="9" id="KW-0902">Two-component regulatory system</keyword>
<dbReference type="InterPro" id="IPR003594">
    <property type="entry name" value="HATPase_dom"/>
</dbReference>
<evidence type="ECO:0000256" key="8">
    <source>
        <dbReference type="ARBA" id="ARBA00022989"/>
    </source>
</evidence>
<feature type="domain" description="Histidine kinase" evidence="11">
    <location>
        <begin position="289"/>
        <end position="509"/>
    </location>
</feature>
<dbReference type="PROSITE" id="PS50109">
    <property type="entry name" value="HIS_KIN"/>
    <property type="match status" value="1"/>
</dbReference>
<dbReference type="STRING" id="512565.AMIS_58500"/>
<dbReference type="InterPro" id="IPR004358">
    <property type="entry name" value="Sig_transdc_His_kin-like_C"/>
</dbReference>
<protein>
    <recommendedName>
        <fullName evidence="3">histidine kinase</fullName>
        <ecNumber evidence="3">2.7.13.3</ecNumber>
    </recommendedName>
</protein>
<keyword evidence="5" id="KW-0597">Phosphoprotein</keyword>
<dbReference type="SMART" id="SM00387">
    <property type="entry name" value="HATPase_c"/>
    <property type="match status" value="1"/>
</dbReference>
<comment type="catalytic activity">
    <reaction evidence="1">
        <text>ATP + protein L-histidine = ADP + protein N-phospho-L-histidine.</text>
        <dbReference type="EC" id="2.7.13.3"/>
    </reaction>
</comment>
<dbReference type="InterPro" id="IPR036890">
    <property type="entry name" value="HATPase_C_sf"/>
</dbReference>
<dbReference type="InterPro" id="IPR005467">
    <property type="entry name" value="His_kinase_dom"/>
</dbReference>
<reference evidence="12 13" key="1">
    <citation type="submission" date="2012-02" db="EMBL/GenBank/DDBJ databases">
        <title>Complete genome sequence of Actinoplanes missouriensis 431 (= NBRC 102363).</title>
        <authorList>
            <person name="Ohnishi Y."/>
            <person name="Ishikawa J."/>
            <person name="Sekine M."/>
            <person name="Hosoyama A."/>
            <person name="Harada T."/>
            <person name="Narita H."/>
            <person name="Hata T."/>
            <person name="Konno Y."/>
            <person name="Tutikane K."/>
            <person name="Fujita N."/>
            <person name="Horinouchi S."/>
            <person name="Hayakawa M."/>
        </authorList>
    </citation>
    <scope>NUCLEOTIDE SEQUENCE [LARGE SCALE GENOMIC DNA]</scope>
    <source>
        <strain evidence="13">ATCC 14538 / DSM 43046 / CBS 188.64 / JCM 3121 / NBRC 102363 / NCIMB 12654 / NRRL B-3342 / UNCC 431</strain>
    </source>
</reference>
<evidence type="ECO:0000256" key="6">
    <source>
        <dbReference type="ARBA" id="ARBA00022692"/>
    </source>
</evidence>
<dbReference type="InterPro" id="IPR029151">
    <property type="entry name" value="Sensor-like_sf"/>
</dbReference>
<keyword evidence="4" id="KW-1003">Cell membrane</keyword>
<keyword evidence="13" id="KW-1185">Reference proteome</keyword>
<keyword evidence="8" id="KW-1133">Transmembrane helix</keyword>
<dbReference type="InterPro" id="IPR033463">
    <property type="entry name" value="sCache_3"/>
</dbReference>
<dbReference type="SUPFAM" id="SSF103190">
    <property type="entry name" value="Sensory domain-like"/>
    <property type="match status" value="1"/>
</dbReference>
<evidence type="ECO:0000256" key="7">
    <source>
        <dbReference type="ARBA" id="ARBA00022777"/>
    </source>
</evidence>
<dbReference type="SUPFAM" id="SSF55874">
    <property type="entry name" value="ATPase domain of HSP90 chaperone/DNA topoisomerase II/histidine kinase"/>
    <property type="match status" value="1"/>
</dbReference>
<dbReference type="Gene3D" id="3.30.565.10">
    <property type="entry name" value="Histidine kinase-like ATPase, C-terminal domain"/>
    <property type="match status" value="1"/>
</dbReference>
<dbReference type="Gene3D" id="3.30.450.20">
    <property type="entry name" value="PAS domain"/>
    <property type="match status" value="2"/>
</dbReference>
<dbReference type="EC" id="2.7.13.3" evidence="3"/>
<evidence type="ECO:0000256" key="4">
    <source>
        <dbReference type="ARBA" id="ARBA00022475"/>
    </source>
</evidence>
<evidence type="ECO:0000313" key="12">
    <source>
        <dbReference type="EMBL" id="BAL91070.1"/>
    </source>
</evidence>
<evidence type="ECO:0000256" key="9">
    <source>
        <dbReference type="ARBA" id="ARBA00023012"/>
    </source>
</evidence>
<dbReference type="Pfam" id="PF02518">
    <property type="entry name" value="HATPase_c"/>
    <property type="match status" value="1"/>
</dbReference>
<keyword evidence="7 12" id="KW-0808">Transferase</keyword>
<dbReference type="GO" id="GO:0000155">
    <property type="term" value="F:phosphorelay sensor kinase activity"/>
    <property type="evidence" value="ECO:0007669"/>
    <property type="project" value="TreeGrafter"/>
</dbReference>
<keyword evidence="10" id="KW-0472">Membrane</keyword>
<dbReference type="HOGENOM" id="CLU_020211_11_1_11"/>
<dbReference type="PANTHER" id="PTHR43547">
    <property type="entry name" value="TWO-COMPONENT HISTIDINE KINASE"/>
    <property type="match status" value="1"/>
</dbReference>
<name>I0HDI3_ACTM4</name>
<dbReference type="EMBL" id="AP012319">
    <property type="protein sequence ID" value="BAL91070.1"/>
    <property type="molecule type" value="Genomic_DNA"/>
</dbReference>
<dbReference type="RefSeq" id="WP_014445958.1">
    <property type="nucleotide sequence ID" value="NC_017093.1"/>
</dbReference>
<dbReference type="Pfam" id="PF17203">
    <property type="entry name" value="sCache_3_2"/>
    <property type="match status" value="1"/>
</dbReference>
<evidence type="ECO:0000256" key="1">
    <source>
        <dbReference type="ARBA" id="ARBA00000085"/>
    </source>
</evidence>